<dbReference type="SUPFAM" id="SSF52058">
    <property type="entry name" value="L domain-like"/>
    <property type="match status" value="1"/>
</dbReference>
<dbReference type="PANTHER" id="PTHR48061">
    <property type="entry name" value="LEUCINE-RICH REPEAT RECEPTOR PROTEIN KINASE EMS1-LIKE-RELATED"/>
    <property type="match status" value="1"/>
</dbReference>
<organism evidence="10 11">
    <name type="scientific">Glycine soja</name>
    <name type="common">Wild soybean</name>
    <dbReference type="NCBI Taxonomy" id="3848"/>
    <lineage>
        <taxon>Eukaryota</taxon>
        <taxon>Viridiplantae</taxon>
        <taxon>Streptophyta</taxon>
        <taxon>Embryophyta</taxon>
        <taxon>Tracheophyta</taxon>
        <taxon>Spermatophyta</taxon>
        <taxon>Magnoliopsida</taxon>
        <taxon>eudicotyledons</taxon>
        <taxon>Gunneridae</taxon>
        <taxon>Pentapetalae</taxon>
        <taxon>rosids</taxon>
        <taxon>fabids</taxon>
        <taxon>Fabales</taxon>
        <taxon>Fabaceae</taxon>
        <taxon>Papilionoideae</taxon>
        <taxon>50 kb inversion clade</taxon>
        <taxon>NPAAA clade</taxon>
        <taxon>indigoferoid/millettioid clade</taxon>
        <taxon>Phaseoleae</taxon>
        <taxon>Glycine</taxon>
        <taxon>Glycine subgen. Soja</taxon>
    </lineage>
</organism>
<keyword evidence="3" id="KW-0812">Transmembrane</keyword>
<keyword evidence="2" id="KW-0433">Leucine-rich repeat</keyword>
<evidence type="ECO:0000256" key="5">
    <source>
        <dbReference type="ARBA" id="ARBA00022737"/>
    </source>
</evidence>
<evidence type="ECO:0000313" key="11">
    <source>
        <dbReference type="Proteomes" id="UP000289340"/>
    </source>
</evidence>
<sequence>MVIDEDHDGFPYFLNTISTLWVMVLRGNKLHGNIECSQTNGIEHMVQIVDRASNSFSGSLLAKCFKTWKAMVVDEDHDEFPYFLNTISTLHVMVLRENKLHAKCFKTWKAMVVDEDHNGSNFNHIAFAFVDFSFNNFEGSILEELMSFTTLISLNLSHNALAGKIPSSMGNLKELQSLDLSSNNLDGENSSQLQSLTLLSYLNLSYNRLVGKIPISN</sequence>
<evidence type="ECO:0000256" key="8">
    <source>
        <dbReference type="ARBA" id="ARBA00023170"/>
    </source>
</evidence>
<keyword evidence="5" id="KW-0677">Repeat</keyword>
<keyword evidence="4" id="KW-0732">Signal</keyword>
<keyword evidence="11" id="KW-1185">Reference proteome</keyword>
<dbReference type="EMBL" id="QZWG01000007">
    <property type="protein sequence ID" value="RZC03068.1"/>
    <property type="molecule type" value="Genomic_DNA"/>
</dbReference>
<dbReference type="GO" id="GO:0016020">
    <property type="term" value="C:membrane"/>
    <property type="evidence" value="ECO:0007669"/>
    <property type="project" value="UniProtKB-SubCell"/>
</dbReference>
<evidence type="ECO:0000256" key="4">
    <source>
        <dbReference type="ARBA" id="ARBA00022729"/>
    </source>
</evidence>
<evidence type="ECO:0000256" key="9">
    <source>
        <dbReference type="ARBA" id="ARBA00023180"/>
    </source>
</evidence>
<dbReference type="AlphaFoldDB" id="A0A445JX90"/>
<evidence type="ECO:0000256" key="1">
    <source>
        <dbReference type="ARBA" id="ARBA00004479"/>
    </source>
</evidence>
<keyword evidence="9" id="KW-0325">Glycoprotein</keyword>
<gene>
    <name evidence="10" type="ORF">D0Y65_017938</name>
</gene>
<evidence type="ECO:0000256" key="6">
    <source>
        <dbReference type="ARBA" id="ARBA00022989"/>
    </source>
</evidence>
<evidence type="ECO:0000313" key="10">
    <source>
        <dbReference type="EMBL" id="RZC03068.1"/>
    </source>
</evidence>
<evidence type="ECO:0000256" key="7">
    <source>
        <dbReference type="ARBA" id="ARBA00023136"/>
    </source>
</evidence>
<comment type="subcellular location">
    <subcellularLocation>
        <location evidence="1">Membrane</location>
        <topology evidence="1">Single-pass type I membrane protein</topology>
    </subcellularLocation>
</comment>
<dbReference type="Proteomes" id="UP000289340">
    <property type="component" value="Chromosome 7"/>
</dbReference>
<proteinExistence type="predicted"/>
<keyword evidence="7" id="KW-0472">Membrane</keyword>
<keyword evidence="8 10" id="KW-0675">Receptor</keyword>
<reference evidence="10 11" key="1">
    <citation type="submission" date="2018-09" db="EMBL/GenBank/DDBJ databases">
        <title>A high-quality reference genome of wild soybean provides a powerful tool to mine soybean genomes.</title>
        <authorList>
            <person name="Xie M."/>
            <person name="Chung C.Y.L."/>
            <person name="Li M.-W."/>
            <person name="Wong F.-L."/>
            <person name="Chan T.-F."/>
            <person name="Lam H.-M."/>
        </authorList>
    </citation>
    <scope>NUCLEOTIDE SEQUENCE [LARGE SCALE GENOMIC DNA]</scope>
    <source>
        <strain evidence="11">cv. W05</strain>
        <tissue evidence="10">Hypocotyl of etiolated seedlings</tissue>
    </source>
</reference>
<dbReference type="InterPro" id="IPR032675">
    <property type="entry name" value="LRR_dom_sf"/>
</dbReference>
<keyword evidence="6" id="KW-1133">Transmembrane helix</keyword>
<dbReference type="InterPro" id="IPR001611">
    <property type="entry name" value="Leu-rich_rpt"/>
</dbReference>
<dbReference type="PANTHER" id="PTHR48061:SF2">
    <property type="entry name" value="RECEPTOR LIKE PROTEIN 30-LIKE"/>
    <property type="match status" value="1"/>
</dbReference>
<evidence type="ECO:0000256" key="2">
    <source>
        <dbReference type="ARBA" id="ARBA00022614"/>
    </source>
</evidence>
<dbReference type="Pfam" id="PF13855">
    <property type="entry name" value="LRR_8"/>
    <property type="match status" value="1"/>
</dbReference>
<dbReference type="InterPro" id="IPR046956">
    <property type="entry name" value="RLP23-like"/>
</dbReference>
<evidence type="ECO:0000256" key="3">
    <source>
        <dbReference type="ARBA" id="ARBA00022692"/>
    </source>
</evidence>
<accession>A0A445JX90</accession>
<comment type="caution">
    <text evidence="10">The sequence shown here is derived from an EMBL/GenBank/DDBJ whole genome shotgun (WGS) entry which is preliminary data.</text>
</comment>
<dbReference type="FunFam" id="3.80.10.10:FF:000383">
    <property type="entry name" value="Leucine-rich repeat receptor protein kinase EMS1"/>
    <property type="match status" value="1"/>
</dbReference>
<protein>
    <submittedName>
        <fullName evidence="10">Receptor-like protein 54</fullName>
    </submittedName>
</protein>
<name>A0A445JX90_GLYSO</name>
<dbReference type="Gene3D" id="3.80.10.10">
    <property type="entry name" value="Ribonuclease Inhibitor"/>
    <property type="match status" value="1"/>
</dbReference>
<dbReference type="PRINTS" id="PR00019">
    <property type="entry name" value="LEURICHRPT"/>
</dbReference>